<dbReference type="GO" id="GO:0006660">
    <property type="term" value="P:phosphatidylserine catabolic process"/>
    <property type="evidence" value="ECO:0007669"/>
    <property type="project" value="TreeGrafter"/>
</dbReference>
<feature type="compositionally biased region" description="Basic residues" evidence="1">
    <location>
        <begin position="43"/>
        <end position="53"/>
    </location>
</feature>
<dbReference type="GO" id="GO:0012505">
    <property type="term" value="C:endomembrane system"/>
    <property type="evidence" value="ECO:0007669"/>
    <property type="project" value="TreeGrafter"/>
</dbReference>
<dbReference type="GO" id="GO:0047372">
    <property type="term" value="F:monoacylglycerol lipase activity"/>
    <property type="evidence" value="ECO:0007669"/>
    <property type="project" value="TreeGrafter"/>
</dbReference>
<comment type="caution">
    <text evidence="3">The sequence shown here is derived from an EMBL/GenBank/DDBJ whole genome shotgun (WGS) entry which is preliminary data.</text>
</comment>
<feature type="domain" description="AB hydrolase-1" evidence="2">
    <location>
        <begin position="163"/>
        <end position="277"/>
    </location>
</feature>
<protein>
    <recommendedName>
        <fullName evidence="2">AB hydrolase-1 domain-containing protein</fullName>
    </recommendedName>
</protein>
<dbReference type="Proteomes" id="UP001283361">
    <property type="component" value="Unassembled WGS sequence"/>
</dbReference>
<keyword evidence="4" id="KW-1185">Reference proteome</keyword>
<dbReference type="GO" id="GO:0052651">
    <property type="term" value="P:monoacylglycerol catabolic process"/>
    <property type="evidence" value="ECO:0007669"/>
    <property type="project" value="TreeGrafter"/>
</dbReference>
<dbReference type="EMBL" id="JAWDGP010005893">
    <property type="protein sequence ID" value="KAK3750250.1"/>
    <property type="molecule type" value="Genomic_DNA"/>
</dbReference>
<accession>A0AAE1D1K4</accession>
<dbReference type="PANTHER" id="PTHR12277">
    <property type="entry name" value="ALPHA/BETA HYDROLASE DOMAIN-CONTAINING PROTEIN"/>
    <property type="match status" value="1"/>
</dbReference>
<dbReference type="InterPro" id="IPR000073">
    <property type="entry name" value="AB_hydrolase_1"/>
</dbReference>
<gene>
    <name evidence="3" type="ORF">RRG08_041279</name>
</gene>
<name>A0AAE1D1K4_9GAST</name>
<dbReference type="AlphaFoldDB" id="A0AAE1D1K4"/>
<evidence type="ECO:0000259" key="2">
    <source>
        <dbReference type="Pfam" id="PF00561"/>
    </source>
</evidence>
<dbReference type="InterPro" id="IPR029058">
    <property type="entry name" value="AB_hydrolase_fold"/>
</dbReference>
<proteinExistence type="predicted"/>
<sequence>MPVKKRFHNLFLQEELASYDFEFWGWPVDYKWDSAGADGDKKRAQRPAAKTRKSQASDGSSMPLKILGYLAMHSFGQKMIYPGSTSLMNFLLSSMLNQGRAHLIEEKNGKRAKILTEDNNELDTMFIDRRGQHRNGDILVISSEGNGGFYEMGCSGTPIELNYSVLGWNRPGFGGSTGTPWPESEEKAVEAVMMYAIHKLGFEPHNIAVFAWSIGGFSGALMARSFPDIKFVVLDATFDDLVPLAVSKMPPSWGNLVAQSVRSNLDLNIAEQLLYYQGPILLIRRTRDEMISTDMPADSHPNLASNRGNDLLLKVLQFRYPTVVDSTTLPVMKQFLSFETFRQVQMLQEKEVEYEVCNELITQHVAQNGTHFPMSIVVDQANLKEKLALFLITMHMENFESTHNAPLPGKFFRKPWIPGARL</sequence>
<dbReference type="SUPFAM" id="SSF53474">
    <property type="entry name" value="alpha/beta-Hydrolases"/>
    <property type="match status" value="1"/>
</dbReference>
<evidence type="ECO:0000313" key="3">
    <source>
        <dbReference type="EMBL" id="KAK3750250.1"/>
    </source>
</evidence>
<dbReference type="Pfam" id="PF00561">
    <property type="entry name" value="Abhydrolase_1"/>
    <property type="match status" value="1"/>
</dbReference>
<evidence type="ECO:0000256" key="1">
    <source>
        <dbReference type="SAM" id="MobiDB-lite"/>
    </source>
</evidence>
<dbReference type="GO" id="GO:0004620">
    <property type="term" value="F:phospholipase activity"/>
    <property type="evidence" value="ECO:0007669"/>
    <property type="project" value="TreeGrafter"/>
</dbReference>
<reference evidence="3" key="1">
    <citation type="journal article" date="2023" name="G3 (Bethesda)">
        <title>A reference genome for the long-term kleptoplast-retaining sea slug Elysia crispata morphotype clarki.</title>
        <authorList>
            <person name="Eastman K.E."/>
            <person name="Pendleton A.L."/>
            <person name="Shaikh M.A."/>
            <person name="Suttiyut T."/>
            <person name="Ogas R."/>
            <person name="Tomko P."/>
            <person name="Gavelis G."/>
            <person name="Widhalm J.R."/>
            <person name="Wisecaver J.H."/>
        </authorList>
    </citation>
    <scope>NUCLEOTIDE SEQUENCE</scope>
    <source>
        <strain evidence="3">ECLA1</strain>
    </source>
</reference>
<evidence type="ECO:0000313" key="4">
    <source>
        <dbReference type="Proteomes" id="UP001283361"/>
    </source>
</evidence>
<dbReference type="PANTHER" id="PTHR12277:SF72">
    <property type="entry name" value="BAT5L PROTEIN"/>
    <property type="match status" value="1"/>
</dbReference>
<organism evidence="3 4">
    <name type="scientific">Elysia crispata</name>
    <name type="common">lettuce slug</name>
    <dbReference type="NCBI Taxonomy" id="231223"/>
    <lineage>
        <taxon>Eukaryota</taxon>
        <taxon>Metazoa</taxon>
        <taxon>Spiralia</taxon>
        <taxon>Lophotrochozoa</taxon>
        <taxon>Mollusca</taxon>
        <taxon>Gastropoda</taxon>
        <taxon>Heterobranchia</taxon>
        <taxon>Euthyneura</taxon>
        <taxon>Panpulmonata</taxon>
        <taxon>Sacoglossa</taxon>
        <taxon>Placobranchoidea</taxon>
        <taxon>Plakobranchidae</taxon>
        <taxon>Elysia</taxon>
    </lineage>
</organism>
<feature type="region of interest" description="Disordered" evidence="1">
    <location>
        <begin position="37"/>
        <end position="59"/>
    </location>
</feature>
<dbReference type="Gene3D" id="3.40.50.1820">
    <property type="entry name" value="alpha/beta hydrolase"/>
    <property type="match status" value="1"/>
</dbReference>